<protein>
    <recommendedName>
        <fullName evidence="4">Lipoprotein</fullName>
    </recommendedName>
</protein>
<dbReference type="EMBL" id="JAQQEZ010000007">
    <property type="protein sequence ID" value="MFM0002033.1"/>
    <property type="molecule type" value="Genomic_DNA"/>
</dbReference>
<organism evidence="2 3">
    <name type="scientific">Paraburkholderia dipogonis</name>
    <dbReference type="NCBI Taxonomy" id="1211383"/>
    <lineage>
        <taxon>Bacteria</taxon>
        <taxon>Pseudomonadati</taxon>
        <taxon>Pseudomonadota</taxon>
        <taxon>Betaproteobacteria</taxon>
        <taxon>Burkholderiales</taxon>
        <taxon>Burkholderiaceae</taxon>
        <taxon>Paraburkholderia</taxon>
    </lineage>
</organism>
<evidence type="ECO:0000256" key="1">
    <source>
        <dbReference type="SAM" id="MobiDB-lite"/>
    </source>
</evidence>
<keyword evidence="3" id="KW-1185">Reference proteome</keyword>
<dbReference type="RefSeq" id="WP_408177445.1">
    <property type="nucleotide sequence ID" value="NZ_JAQQEZ010000007.1"/>
</dbReference>
<evidence type="ECO:0000313" key="2">
    <source>
        <dbReference type="EMBL" id="MFM0002033.1"/>
    </source>
</evidence>
<dbReference type="Proteomes" id="UP001629230">
    <property type="component" value="Unassembled WGS sequence"/>
</dbReference>
<reference evidence="2 3" key="1">
    <citation type="journal article" date="2024" name="Chem. Sci.">
        <title>Discovery of megapolipeptins by genome mining of a Burkholderiales bacteria collection.</title>
        <authorList>
            <person name="Paulo B.S."/>
            <person name="Recchia M.J.J."/>
            <person name="Lee S."/>
            <person name="Fergusson C.H."/>
            <person name="Romanowski S.B."/>
            <person name="Hernandez A."/>
            <person name="Krull N."/>
            <person name="Liu D.Y."/>
            <person name="Cavanagh H."/>
            <person name="Bos A."/>
            <person name="Gray C.A."/>
            <person name="Murphy B.T."/>
            <person name="Linington R.G."/>
            <person name="Eustaquio A.S."/>
        </authorList>
    </citation>
    <scope>NUCLEOTIDE SEQUENCE [LARGE SCALE GENOMIC DNA]</scope>
    <source>
        <strain evidence="2 3">RL17-350-BIC-A</strain>
    </source>
</reference>
<proteinExistence type="predicted"/>
<gene>
    <name evidence="2" type="ORF">PQR57_13470</name>
</gene>
<comment type="caution">
    <text evidence="2">The sequence shown here is derived from an EMBL/GenBank/DDBJ whole genome shotgun (WGS) entry which is preliminary data.</text>
</comment>
<feature type="region of interest" description="Disordered" evidence="1">
    <location>
        <begin position="78"/>
        <end position="104"/>
    </location>
</feature>
<name>A0ABW9AQ28_9BURK</name>
<evidence type="ECO:0008006" key="4">
    <source>
        <dbReference type="Google" id="ProtNLM"/>
    </source>
</evidence>
<evidence type="ECO:0000313" key="3">
    <source>
        <dbReference type="Proteomes" id="UP001629230"/>
    </source>
</evidence>
<sequence length="159" mass="16493">MSGIRRRGDHSPTYHFPLSFEKPTYRRKFYHSQTFHNYFLKGLDTASAFTKPDVDMGPNKRVASAVLVALATLALSGCGADDSAPSAASTTPAAANNDAAPNAAAARATPILNASSTLAADPAAASDPITQNMQASLAADNQQVAPVMHYAPGDSASSN</sequence>
<accession>A0ABW9AQ28</accession>